<dbReference type="eggNOG" id="KOG3510">
    <property type="taxonomic scope" value="Eukaryota"/>
</dbReference>
<dbReference type="InterPro" id="IPR003961">
    <property type="entry name" value="FN3_dom"/>
</dbReference>
<feature type="domain" description="Ig-like" evidence="6">
    <location>
        <begin position="212"/>
        <end position="307"/>
    </location>
</feature>
<keyword evidence="10" id="KW-1185">Reference proteome</keyword>
<dbReference type="OMA" id="CCFFNSC"/>
<evidence type="ECO:0000256" key="1">
    <source>
        <dbReference type="ARBA" id="ARBA00022737"/>
    </source>
</evidence>
<dbReference type="CDD" id="cd00063">
    <property type="entry name" value="FN3"/>
    <property type="match status" value="2"/>
</dbReference>
<dbReference type="OrthoDB" id="6282755at2759"/>
<keyword evidence="5" id="KW-0472">Membrane</keyword>
<dbReference type="SMART" id="SM00408">
    <property type="entry name" value="IGc2"/>
    <property type="match status" value="3"/>
</dbReference>
<dbReference type="RefSeq" id="XP_009022854.1">
    <property type="nucleotide sequence ID" value="XM_009024606.1"/>
</dbReference>
<dbReference type="InterPro" id="IPR013098">
    <property type="entry name" value="Ig_I-set"/>
</dbReference>
<dbReference type="InterPro" id="IPR003598">
    <property type="entry name" value="Ig_sub2"/>
</dbReference>
<dbReference type="Gene3D" id="2.60.40.10">
    <property type="entry name" value="Immunoglobulins"/>
    <property type="match status" value="5"/>
</dbReference>
<dbReference type="InterPro" id="IPR013783">
    <property type="entry name" value="Ig-like_fold"/>
</dbReference>
<feature type="domain" description="Ig-like" evidence="6">
    <location>
        <begin position="121"/>
        <end position="207"/>
    </location>
</feature>
<dbReference type="SUPFAM" id="SSF49265">
    <property type="entry name" value="Fibronectin type III"/>
    <property type="match status" value="1"/>
</dbReference>
<dbReference type="Pfam" id="PF00041">
    <property type="entry name" value="fn3"/>
    <property type="match status" value="1"/>
</dbReference>
<dbReference type="Pfam" id="PF07679">
    <property type="entry name" value="I-set"/>
    <property type="match status" value="3"/>
</dbReference>
<evidence type="ECO:0000313" key="10">
    <source>
        <dbReference type="Proteomes" id="UP000015101"/>
    </source>
</evidence>
<name>T1FQI1_HELRO</name>
<feature type="compositionally biased region" description="Pro residues" evidence="4">
    <location>
        <begin position="926"/>
        <end position="936"/>
    </location>
</feature>
<dbReference type="GO" id="GO:0030424">
    <property type="term" value="C:axon"/>
    <property type="evidence" value="ECO:0000318"/>
    <property type="project" value="GO_Central"/>
</dbReference>
<reference evidence="9" key="3">
    <citation type="submission" date="2015-06" db="UniProtKB">
        <authorList>
            <consortium name="EnsemblMetazoa"/>
        </authorList>
    </citation>
    <scope>IDENTIFICATION</scope>
</reference>
<dbReference type="PROSITE" id="PS50853">
    <property type="entry name" value="FN3"/>
    <property type="match status" value="1"/>
</dbReference>
<feature type="transmembrane region" description="Helical" evidence="5">
    <location>
        <begin position="589"/>
        <end position="614"/>
    </location>
</feature>
<feature type="domain" description="Ig-like" evidence="6">
    <location>
        <begin position="43"/>
        <end position="114"/>
    </location>
</feature>
<keyword evidence="2" id="KW-1015">Disulfide bond</keyword>
<reference evidence="8 10" key="2">
    <citation type="journal article" date="2013" name="Nature">
        <title>Insights into bilaterian evolution from three spiralian genomes.</title>
        <authorList>
            <person name="Simakov O."/>
            <person name="Marletaz F."/>
            <person name="Cho S.J."/>
            <person name="Edsinger-Gonzales E."/>
            <person name="Havlak P."/>
            <person name="Hellsten U."/>
            <person name="Kuo D.H."/>
            <person name="Larsson T."/>
            <person name="Lv J."/>
            <person name="Arendt D."/>
            <person name="Savage R."/>
            <person name="Osoegawa K."/>
            <person name="de Jong P."/>
            <person name="Grimwood J."/>
            <person name="Chapman J.A."/>
            <person name="Shapiro H."/>
            <person name="Aerts A."/>
            <person name="Otillar R.P."/>
            <person name="Terry A.Y."/>
            <person name="Boore J.L."/>
            <person name="Grigoriev I.V."/>
            <person name="Lindberg D.R."/>
            <person name="Seaver E.C."/>
            <person name="Weisblat D.A."/>
            <person name="Putnam N.H."/>
            <person name="Rokhsar D.S."/>
        </authorList>
    </citation>
    <scope>NUCLEOTIDE SEQUENCE</scope>
</reference>
<keyword evidence="3" id="KW-0393">Immunoglobulin domain</keyword>
<dbReference type="Pfam" id="PF13927">
    <property type="entry name" value="Ig_3"/>
    <property type="match status" value="1"/>
</dbReference>
<accession>T1FQI1</accession>
<evidence type="ECO:0000256" key="4">
    <source>
        <dbReference type="SAM" id="MobiDB-lite"/>
    </source>
</evidence>
<dbReference type="PROSITE" id="PS50835">
    <property type="entry name" value="IG_LIKE"/>
    <property type="match status" value="4"/>
</dbReference>
<dbReference type="InterPro" id="IPR036116">
    <property type="entry name" value="FN3_sf"/>
</dbReference>
<dbReference type="PANTHER" id="PTHR10075:SF100">
    <property type="entry name" value="FASCICLIN-2"/>
    <property type="match status" value="1"/>
</dbReference>
<dbReference type="GO" id="GO:0007411">
    <property type="term" value="P:axon guidance"/>
    <property type="evidence" value="ECO:0000318"/>
    <property type="project" value="GO_Central"/>
</dbReference>
<dbReference type="EMBL" id="KB097143">
    <property type="protein sequence ID" value="ESN98917.1"/>
    <property type="molecule type" value="Genomic_DNA"/>
</dbReference>
<dbReference type="InParanoid" id="T1FQI1"/>
<gene>
    <name evidence="9" type="primary">20211078</name>
    <name evidence="8" type="ORF">HELRODRAFT_188955</name>
</gene>
<evidence type="ECO:0000313" key="8">
    <source>
        <dbReference type="EMBL" id="ESN98917.1"/>
    </source>
</evidence>
<feature type="region of interest" description="Disordered" evidence="4">
    <location>
        <begin position="920"/>
        <end position="952"/>
    </location>
</feature>
<evidence type="ECO:0000256" key="5">
    <source>
        <dbReference type="SAM" id="Phobius"/>
    </source>
</evidence>
<dbReference type="STRING" id="6412.T1FQI1"/>
<dbReference type="HOGENOM" id="CLU_309565_0_0_1"/>
<keyword evidence="5" id="KW-1133">Transmembrane helix</keyword>
<protein>
    <submittedName>
        <fullName evidence="8 9">Uncharacterized protein</fullName>
    </submittedName>
</protein>
<dbReference type="GO" id="GO:0098632">
    <property type="term" value="F:cell-cell adhesion mediator activity"/>
    <property type="evidence" value="ECO:0000318"/>
    <property type="project" value="GO_Central"/>
</dbReference>
<sequence>MTAYPSYAYAHTHTYKRRFSQEQITFLDVPLFQHPIINTDAQIKCHVVGSPTPIISWKYNGRQSITNEANSRDSRKIVQHGYLLIKNITTADNGLYTCAAELPSAGAYDERIINVTVYIPPKVTKPIGHVTEIEGNSLEVTCNATGLPKPKYKFFKGKKQLQATNRMEINDEQGKLKIRSLVKSDEGSYVCRAYSEAGENSVEGSIAVKVPPKIMELKNLTLDQGMTASISCKAKGDLPLSISFFKESTKEIFREGYNQDRYSVLKKSPYEIVLQINYLRPDDMSGYICKASNDYGKDDATGYLEVAYKPTFPTKRNRLKEYSWVGRVHNITCSVNANPPVSGFVWDRRGIYLTDNVTYRMFEHKGNYSLQIRVKPSDENWIYGEYTCIAQNTKGSTKHTITLDKGTENKKSSEKLKLENLKMNSKYTVKVRAKNEVGSGPEQVLTFTTASKSKPSPIIINSNREGPNAYQYKLMWETPKTGGTPIREYEIKFRKSINQNQLWALKDECSVSGNSLGATWQEFKYSDNPLRPSKSYTLYDLEPETNYDVIIHAFNELGKSESNSMFCFRTSKVSDVDEELASRSRDVRIWVVLLITIVIFILVIVVVDVTCYYVNSCGMTMFVCVKFCKKERPLSRKEQEMEQHQCPQNRKQSDHYQQCDQQLQTLCTTLLVAIYFKFTLCSNCDMQTSSSFIKEKCELRDGSVQTRDDGNSQYISRDGILMSKPDRRSVLSQGDEKWKDVVDELEKELKNKLFERNQNEGSRSKDLAKRLSALEKQPQHNVNQAISESGFVSEKATPESVLNVDTSNLITVTAKKESDEMKTKGGIENLIAIKDEEEKSVEIKLVDISDDDETGDGGYIGVGYGIGEFDLTEFNINEYDLNVDRANYAENNINANKLDNVYENENKSPLVTPVGRESLLDMGQAPIPPPPDPPILNKPASKQASYLIPTYH</sequence>
<keyword evidence="5" id="KW-0812">Transmembrane</keyword>
<dbReference type="KEGG" id="hro:HELRODRAFT_188955"/>
<reference evidence="10" key="1">
    <citation type="submission" date="2012-12" db="EMBL/GenBank/DDBJ databases">
        <authorList>
            <person name="Hellsten U."/>
            <person name="Grimwood J."/>
            <person name="Chapman J.A."/>
            <person name="Shapiro H."/>
            <person name="Aerts A."/>
            <person name="Otillar R.P."/>
            <person name="Terry A.Y."/>
            <person name="Boore J.L."/>
            <person name="Simakov O."/>
            <person name="Marletaz F."/>
            <person name="Cho S.-J."/>
            <person name="Edsinger-Gonzales E."/>
            <person name="Havlak P."/>
            <person name="Kuo D.-H."/>
            <person name="Larsson T."/>
            <person name="Lv J."/>
            <person name="Arendt D."/>
            <person name="Savage R."/>
            <person name="Osoegawa K."/>
            <person name="de Jong P."/>
            <person name="Lindberg D.R."/>
            <person name="Seaver E.C."/>
            <person name="Weisblat D.A."/>
            <person name="Putnam N.H."/>
            <person name="Grigoriev I.V."/>
            <person name="Rokhsar D.S."/>
        </authorList>
    </citation>
    <scope>NUCLEOTIDE SEQUENCE</scope>
</reference>
<keyword evidence="1" id="KW-0677">Repeat</keyword>
<organism evidence="9 10">
    <name type="scientific">Helobdella robusta</name>
    <name type="common">Californian leech</name>
    <dbReference type="NCBI Taxonomy" id="6412"/>
    <lineage>
        <taxon>Eukaryota</taxon>
        <taxon>Metazoa</taxon>
        <taxon>Spiralia</taxon>
        <taxon>Lophotrochozoa</taxon>
        <taxon>Annelida</taxon>
        <taxon>Clitellata</taxon>
        <taxon>Hirudinea</taxon>
        <taxon>Rhynchobdellida</taxon>
        <taxon>Glossiphoniidae</taxon>
        <taxon>Helobdella</taxon>
    </lineage>
</organism>
<dbReference type="InterPro" id="IPR007110">
    <property type="entry name" value="Ig-like_dom"/>
</dbReference>
<dbReference type="Proteomes" id="UP000015101">
    <property type="component" value="Unassembled WGS sequence"/>
</dbReference>
<proteinExistence type="predicted"/>
<dbReference type="EnsemblMetazoa" id="HelroT188955">
    <property type="protein sequence ID" value="HelroP188955"/>
    <property type="gene ID" value="HelroG188955"/>
</dbReference>
<evidence type="ECO:0000313" key="9">
    <source>
        <dbReference type="EnsemblMetazoa" id="HelroP188955"/>
    </source>
</evidence>
<dbReference type="CTD" id="20211078"/>
<feature type="domain" description="Ig-like" evidence="6">
    <location>
        <begin position="310"/>
        <end position="404"/>
    </location>
</feature>
<evidence type="ECO:0000256" key="2">
    <source>
        <dbReference type="ARBA" id="ARBA00023157"/>
    </source>
</evidence>
<dbReference type="FunFam" id="2.60.40.10:FF:000032">
    <property type="entry name" value="palladin isoform X1"/>
    <property type="match status" value="1"/>
</dbReference>
<dbReference type="SMART" id="SM00409">
    <property type="entry name" value="IG"/>
    <property type="match status" value="4"/>
</dbReference>
<dbReference type="InterPro" id="IPR036179">
    <property type="entry name" value="Ig-like_dom_sf"/>
</dbReference>
<dbReference type="PANTHER" id="PTHR10075">
    <property type="entry name" value="BASIGIN RELATED"/>
    <property type="match status" value="1"/>
</dbReference>
<dbReference type="GO" id="GO:0007156">
    <property type="term" value="P:homophilic cell adhesion via plasma membrane adhesion molecules"/>
    <property type="evidence" value="ECO:0000318"/>
    <property type="project" value="GO_Central"/>
</dbReference>
<dbReference type="GeneID" id="20211078"/>
<evidence type="ECO:0000256" key="3">
    <source>
        <dbReference type="ARBA" id="ARBA00023319"/>
    </source>
</evidence>
<dbReference type="GO" id="GO:0070593">
    <property type="term" value="P:dendrite self-avoidance"/>
    <property type="evidence" value="ECO:0000318"/>
    <property type="project" value="GO_Central"/>
</dbReference>
<dbReference type="EMBL" id="AMQM01001076">
    <property type="status" value="NOT_ANNOTATED_CDS"/>
    <property type="molecule type" value="Genomic_DNA"/>
</dbReference>
<evidence type="ECO:0000259" key="6">
    <source>
        <dbReference type="PROSITE" id="PS50835"/>
    </source>
</evidence>
<dbReference type="SMART" id="SM00060">
    <property type="entry name" value="FN3"/>
    <property type="match status" value="2"/>
</dbReference>
<evidence type="ECO:0000259" key="7">
    <source>
        <dbReference type="PROSITE" id="PS50853"/>
    </source>
</evidence>
<dbReference type="CDD" id="cd00096">
    <property type="entry name" value="Ig"/>
    <property type="match status" value="2"/>
</dbReference>
<dbReference type="SUPFAM" id="SSF48726">
    <property type="entry name" value="Immunoglobulin"/>
    <property type="match status" value="4"/>
</dbReference>
<dbReference type="GO" id="GO:0005886">
    <property type="term" value="C:plasma membrane"/>
    <property type="evidence" value="ECO:0000318"/>
    <property type="project" value="GO_Central"/>
</dbReference>
<dbReference type="InterPro" id="IPR003599">
    <property type="entry name" value="Ig_sub"/>
</dbReference>
<feature type="domain" description="Fibronectin type-III" evidence="7">
    <location>
        <begin position="454"/>
        <end position="573"/>
    </location>
</feature>
<dbReference type="AlphaFoldDB" id="T1FQI1"/>